<keyword evidence="7" id="KW-0067">ATP-binding</keyword>
<keyword evidence="6 15" id="KW-0418">Kinase</keyword>
<dbReference type="AlphaFoldDB" id="A0A1M7D7H5"/>
<feature type="domain" description="PAC" evidence="14">
    <location>
        <begin position="96"/>
        <end position="148"/>
    </location>
</feature>
<dbReference type="GO" id="GO:0005524">
    <property type="term" value="F:ATP binding"/>
    <property type="evidence" value="ECO:0007669"/>
    <property type="project" value="UniProtKB-KW"/>
</dbReference>
<dbReference type="PROSITE" id="PS50113">
    <property type="entry name" value="PAC"/>
    <property type="match status" value="1"/>
</dbReference>
<dbReference type="InterPro" id="IPR000700">
    <property type="entry name" value="PAS-assoc_C"/>
</dbReference>
<dbReference type="CDD" id="cd00082">
    <property type="entry name" value="HisKA"/>
    <property type="match status" value="1"/>
</dbReference>
<evidence type="ECO:0000259" key="12">
    <source>
        <dbReference type="PROSITE" id="PS50110"/>
    </source>
</evidence>
<dbReference type="GO" id="GO:0000155">
    <property type="term" value="F:phosphorelay sensor kinase activity"/>
    <property type="evidence" value="ECO:0007669"/>
    <property type="project" value="InterPro"/>
</dbReference>
<dbReference type="NCBIfam" id="TIGR00229">
    <property type="entry name" value="sensory_box"/>
    <property type="match status" value="1"/>
</dbReference>
<evidence type="ECO:0000256" key="5">
    <source>
        <dbReference type="ARBA" id="ARBA00022741"/>
    </source>
</evidence>
<sequence>MDDDPDPAHGGKTPASGHLPRLESGPQAFAFIEQAPVAMAVLDRQMRYLAYSQRWAESHGLGDGDLRGRCHYELFGALPERWHHAHELALSGESVARAEDRIVHPDGRVQWLGWEVQPWYDGPGVPGGVMICTQDITDSKRTEHWLRESEARLRLAAQAAQFGMFDIDLAAGTGHWSKEALALLGLPEDARPDTLEDLKPILDPDSLKGLRAVLRDALRPGSAGRLVRQLRLPGGGGEDRWLQFHGQVTFAGKGAHRKAWRIRGMVLDISDTRRMEQRLSRSERLETVGRLASGIAHDSNNLLTVILSNLELALARIDDPEARRMIGTAVNAAEVNAGFNRRLLSLTCTRSDTAAVLRIAAHLDATQPLLSHAIGDRITLTIAPEDGLWPVRADPGDLDSALLNLALNARDAMQDGGALSVTAKNVALDARHAARMGPQAREGDFVCIEMRDSGTGMSDEVAAQAMEPFFTTKPKGRGTGLGLTSTASFVSRLDGFMTIDSDPGKGTQVALYLPRDTGEAQREEPATDAEAEPMHGHGEVVLLVEDNRDVREAGLKRLEILGYVAIEARDATEALAVLARGEPVDLVFSDFAMPGAESGLSLVQRVRRDYPRMAVLLTTADGTQILRKDGDETREQVEILPKPHAISDLARALRRALDRRDPSRDRPRR</sequence>
<evidence type="ECO:0000259" key="11">
    <source>
        <dbReference type="PROSITE" id="PS50109"/>
    </source>
</evidence>
<dbReference type="EMBL" id="FRCB01000002">
    <property type="protein sequence ID" value="SHL75415.1"/>
    <property type="molecule type" value="Genomic_DNA"/>
</dbReference>
<dbReference type="SUPFAM" id="SSF55785">
    <property type="entry name" value="PYP-like sensor domain (PAS domain)"/>
    <property type="match status" value="2"/>
</dbReference>
<keyword evidence="16" id="KW-1185">Reference proteome</keyword>
<feature type="region of interest" description="Disordered" evidence="10">
    <location>
        <begin position="1"/>
        <end position="21"/>
    </location>
</feature>
<dbReference type="Gene3D" id="3.30.450.20">
    <property type="entry name" value="PAS domain"/>
    <property type="match status" value="2"/>
</dbReference>
<name>A0A1M7D7H5_9RHOB</name>
<feature type="domain" description="Response regulatory" evidence="12">
    <location>
        <begin position="540"/>
        <end position="657"/>
    </location>
</feature>
<keyword evidence="5" id="KW-0547">Nucleotide-binding</keyword>
<protein>
    <recommendedName>
        <fullName evidence="2">histidine kinase</fullName>
        <ecNumber evidence="2">2.7.13.3</ecNumber>
    </recommendedName>
</protein>
<evidence type="ECO:0000313" key="15">
    <source>
        <dbReference type="EMBL" id="SHL75415.1"/>
    </source>
</evidence>
<proteinExistence type="predicted"/>
<dbReference type="SMART" id="SM00387">
    <property type="entry name" value="HATPase_c"/>
    <property type="match status" value="1"/>
</dbReference>
<dbReference type="InterPro" id="IPR011006">
    <property type="entry name" value="CheY-like_superfamily"/>
</dbReference>
<reference evidence="15 16" key="1">
    <citation type="submission" date="2016-11" db="EMBL/GenBank/DDBJ databases">
        <authorList>
            <person name="Varghese N."/>
            <person name="Submissions S."/>
        </authorList>
    </citation>
    <scope>NUCLEOTIDE SEQUENCE [LARGE SCALE GENOMIC DNA]</scope>
    <source>
        <strain evidence="15 16">DSM 28249</strain>
    </source>
</reference>
<evidence type="ECO:0000256" key="4">
    <source>
        <dbReference type="ARBA" id="ARBA00022679"/>
    </source>
</evidence>
<dbReference type="PROSITE" id="PS50112">
    <property type="entry name" value="PAS"/>
    <property type="match status" value="1"/>
</dbReference>
<dbReference type="Gene3D" id="3.40.50.2300">
    <property type="match status" value="1"/>
</dbReference>
<dbReference type="PRINTS" id="PR00344">
    <property type="entry name" value="BCTRLSENSOR"/>
</dbReference>
<keyword evidence="4" id="KW-0808">Transferase</keyword>
<dbReference type="PANTHER" id="PTHR43065">
    <property type="entry name" value="SENSOR HISTIDINE KINASE"/>
    <property type="match status" value="1"/>
</dbReference>
<dbReference type="InterPro" id="IPR035965">
    <property type="entry name" value="PAS-like_dom_sf"/>
</dbReference>
<dbReference type="InterPro" id="IPR003661">
    <property type="entry name" value="HisK_dim/P_dom"/>
</dbReference>
<dbReference type="InterPro" id="IPR013656">
    <property type="entry name" value="PAS_4"/>
</dbReference>
<keyword evidence="3 9" id="KW-0597">Phosphoprotein</keyword>
<dbReference type="InterPro" id="IPR003594">
    <property type="entry name" value="HATPase_dom"/>
</dbReference>
<dbReference type="SMART" id="SM00448">
    <property type="entry name" value="REC"/>
    <property type="match status" value="1"/>
</dbReference>
<evidence type="ECO:0000256" key="7">
    <source>
        <dbReference type="ARBA" id="ARBA00022840"/>
    </source>
</evidence>
<dbReference type="Proteomes" id="UP000322545">
    <property type="component" value="Unassembled WGS sequence"/>
</dbReference>
<dbReference type="InterPro" id="IPR036890">
    <property type="entry name" value="HATPase_C_sf"/>
</dbReference>
<feature type="modified residue" description="4-aspartylphosphate" evidence="9">
    <location>
        <position position="590"/>
    </location>
</feature>
<gene>
    <name evidence="15" type="ORF">SAMN05443432_102459</name>
</gene>
<dbReference type="CDD" id="cd00130">
    <property type="entry name" value="PAS"/>
    <property type="match status" value="1"/>
</dbReference>
<dbReference type="SUPFAM" id="SSF47384">
    <property type="entry name" value="Homodimeric domain of signal transducing histidine kinase"/>
    <property type="match status" value="1"/>
</dbReference>
<dbReference type="EC" id="2.7.13.3" evidence="2"/>
<dbReference type="InterPro" id="IPR004358">
    <property type="entry name" value="Sig_transdc_His_kin-like_C"/>
</dbReference>
<evidence type="ECO:0000313" key="16">
    <source>
        <dbReference type="Proteomes" id="UP000322545"/>
    </source>
</evidence>
<evidence type="ECO:0000259" key="14">
    <source>
        <dbReference type="PROSITE" id="PS50113"/>
    </source>
</evidence>
<dbReference type="SUPFAM" id="SSF52172">
    <property type="entry name" value="CheY-like"/>
    <property type="match status" value="1"/>
</dbReference>
<comment type="catalytic activity">
    <reaction evidence="1">
        <text>ATP + protein L-histidine = ADP + protein N-phospho-L-histidine.</text>
        <dbReference type="EC" id="2.7.13.3"/>
    </reaction>
</comment>
<evidence type="ECO:0000256" key="9">
    <source>
        <dbReference type="PROSITE-ProRule" id="PRU00169"/>
    </source>
</evidence>
<dbReference type="SMART" id="SM00091">
    <property type="entry name" value="PAS"/>
    <property type="match status" value="2"/>
</dbReference>
<evidence type="ECO:0000259" key="13">
    <source>
        <dbReference type="PROSITE" id="PS50112"/>
    </source>
</evidence>
<accession>A0A1M7D7H5</accession>
<dbReference type="PANTHER" id="PTHR43065:SF46">
    <property type="entry name" value="C4-DICARBOXYLATE TRANSPORT SENSOR PROTEIN DCTB"/>
    <property type="match status" value="1"/>
</dbReference>
<evidence type="ECO:0000256" key="3">
    <source>
        <dbReference type="ARBA" id="ARBA00022553"/>
    </source>
</evidence>
<feature type="domain" description="Histidine kinase" evidence="11">
    <location>
        <begin position="294"/>
        <end position="517"/>
    </location>
</feature>
<dbReference type="Gene3D" id="1.10.287.130">
    <property type="match status" value="1"/>
</dbReference>
<evidence type="ECO:0000256" key="10">
    <source>
        <dbReference type="SAM" id="MobiDB-lite"/>
    </source>
</evidence>
<evidence type="ECO:0000256" key="6">
    <source>
        <dbReference type="ARBA" id="ARBA00022777"/>
    </source>
</evidence>
<dbReference type="SUPFAM" id="SSF55874">
    <property type="entry name" value="ATPase domain of HSP90 chaperone/DNA topoisomerase II/histidine kinase"/>
    <property type="match status" value="1"/>
</dbReference>
<dbReference type="Gene3D" id="3.30.565.10">
    <property type="entry name" value="Histidine kinase-like ATPase, C-terminal domain"/>
    <property type="match status" value="1"/>
</dbReference>
<dbReference type="InterPro" id="IPR036097">
    <property type="entry name" value="HisK_dim/P_sf"/>
</dbReference>
<evidence type="ECO:0000256" key="1">
    <source>
        <dbReference type="ARBA" id="ARBA00000085"/>
    </source>
</evidence>
<dbReference type="InterPro" id="IPR000014">
    <property type="entry name" value="PAS"/>
</dbReference>
<keyword evidence="8" id="KW-0902">Two-component regulatory system</keyword>
<dbReference type="Pfam" id="PF00072">
    <property type="entry name" value="Response_reg"/>
    <property type="match status" value="1"/>
</dbReference>
<dbReference type="RefSeq" id="WP_149778775.1">
    <property type="nucleotide sequence ID" value="NZ_FRCB01000002.1"/>
</dbReference>
<dbReference type="Pfam" id="PF02518">
    <property type="entry name" value="HATPase_c"/>
    <property type="match status" value="1"/>
</dbReference>
<feature type="domain" description="PAS" evidence="13">
    <location>
        <begin position="149"/>
        <end position="221"/>
    </location>
</feature>
<dbReference type="InterPro" id="IPR001789">
    <property type="entry name" value="Sig_transdc_resp-reg_receiver"/>
</dbReference>
<evidence type="ECO:0000256" key="2">
    <source>
        <dbReference type="ARBA" id="ARBA00012438"/>
    </source>
</evidence>
<evidence type="ECO:0000256" key="8">
    <source>
        <dbReference type="ARBA" id="ARBA00023012"/>
    </source>
</evidence>
<dbReference type="PROSITE" id="PS50110">
    <property type="entry name" value="RESPONSE_REGULATORY"/>
    <property type="match status" value="1"/>
</dbReference>
<dbReference type="PROSITE" id="PS50109">
    <property type="entry name" value="HIS_KIN"/>
    <property type="match status" value="1"/>
</dbReference>
<dbReference type="Pfam" id="PF08448">
    <property type="entry name" value="PAS_4"/>
    <property type="match status" value="1"/>
</dbReference>
<organism evidence="15 16">
    <name type="scientific">Roseovarius litoreus</name>
    <dbReference type="NCBI Taxonomy" id="1155722"/>
    <lineage>
        <taxon>Bacteria</taxon>
        <taxon>Pseudomonadati</taxon>
        <taxon>Pseudomonadota</taxon>
        <taxon>Alphaproteobacteria</taxon>
        <taxon>Rhodobacterales</taxon>
        <taxon>Roseobacteraceae</taxon>
        <taxon>Roseovarius</taxon>
    </lineage>
</organism>
<dbReference type="InterPro" id="IPR005467">
    <property type="entry name" value="His_kinase_dom"/>
</dbReference>